<dbReference type="Proteomes" id="UP000548326">
    <property type="component" value="Unassembled WGS sequence"/>
</dbReference>
<reference evidence="1 2" key="1">
    <citation type="submission" date="2020-08" db="EMBL/GenBank/DDBJ databases">
        <title>Genomic Encyclopedia of Type Strains, Phase IV (KMG-V): Genome sequencing to study the core and pangenomes of soil and plant-associated prokaryotes.</title>
        <authorList>
            <person name="Whitman W."/>
        </authorList>
    </citation>
    <scope>NUCLEOTIDE SEQUENCE [LARGE SCALE GENOMIC DNA]</scope>
    <source>
        <strain evidence="1 2">MP601</strain>
    </source>
</reference>
<evidence type="ECO:0000313" key="1">
    <source>
        <dbReference type="EMBL" id="MBB6128306.1"/>
    </source>
</evidence>
<accession>A0A841JFD3</accession>
<proteinExistence type="predicted"/>
<protein>
    <submittedName>
        <fullName evidence="1">Uncharacterized protein</fullName>
    </submittedName>
</protein>
<evidence type="ECO:0000313" key="2">
    <source>
        <dbReference type="Proteomes" id="UP000548326"/>
    </source>
</evidence>
<gene>
    <name evidence="1" type="ORF">HDF22_002419</name>
</gene>
<name>A0A841JFD3_9SPHI</name>
<organism evidence="1 2">
    <name type="scientific">Mucilaginibacter lappiensis</name>
    <dbReference type="NCBI Taxonomy" id="354630"/>
    <lineage>
        <taxon>Bacteria</taxon>
        <taxon>Pseudomonadati</taxon>
        <taxon>Bacteroidota</taxon>
        <taxon>Sphingobacteriia</taxon>
        <taxon>Sphingobacteriales</taxon>
        <taxon>Sphingobacteriaceae</taxon>
        <taxon>Mucilaginibacter</taxon>
    </lineage>
</organism>
<comment type="caution">
    <text evidence="1">The sequence shown here is derived from an EMBL/GenBank/DDBJ whole genome shotgun (WGS) entry which is preliminary data.</text>
</comment>
<sequence>MLQNRVDPRGNIVKTSARGAWLGNRGQLHGDTKTILRPFKLKAWLICVLKFKDRHRQVMAPNLYTELFFFDEATAFSAGHRPCFECRRDDANRFKTAWLKGNPEYGFDPKVHIEKIDEIIHQERIDKKGNKVTFEAAVHDLPDGVFIQIDNEPYLLANKMIWHWTPSGYEQMAPLPVSVKVIVLTPRSVVKAFRSGYRPQMGTDDLK</sequence>
<dbReference type="RefSeq" id="WP_183587636.1">
    <property type="nucleotide sequence ID" value="NZ_JACHCA010000005.1"/>
</dbReference>
<dbReference type="AlphaFoldDB" id="A0A841JFD3"/>
<dbReference type="EMBL" id="JACHCA010000005">
    <property type="protein sequence ID" value="MBB6128306.1"/>
    <property type="molecule type" value="Genomic_DNA"/>
</dbReference>